<organism evidence="1 2">
    <name type="scientific">Flagellimonas okinawensis</name>
    <dbReference type="NCBI Taxonomy" id="3031324"/>
    <lineage>
        <taxon>Bacteria</taxon>
        <taxon>Pseudomonadati</taxon>
        <taxon>Bacteroidota</taxon>
        <taxon>Flavobacteriia</taxon>
        <taxon>Flavobacteriales</taxon>
        <taxon>Flavobacteriaceae</taxon>
        <taxon>Flagellimonas</taxon>
    </lineage>
</organism>
<dbReference type="Proteomes" id="UP001217083">
    <property type="component" value="Unassembled WGS sequence"/>
</dbReference>
<reference evidence="1 2" key="1">
    <citation type="submission" date="2023-03" db="EMBL/GenBank/DDBJ databases">
        <title>Muricauda XX sp. nov. and Muricauda XXX sp. nov., two novel species isolated from Okinawa Trough.</title>
        <authorList>
            <person name="Cao W."/>
            <person name="Deng X."/>
        </authorList>
    </citation>
    <scope>NUCLEOTIDE SEQUENCE [LARGE SCALE GENOMIC DNA]</scope>
    <source>
        <strain evidence="1 2">81s02</strain>
    </source>
</reference>
<dbReference type="RefSeq" id="WP_275649663.1">
    <property type="nucleotide sequence ID" value="NZ_JARFVA010000003.1"/>
</dbReference>
<dbReference type="EMBL" id="JARFVA010000003">
    <property type="protein sequence ID" value="MDF0707692.1"/>
    <property type="molecule type" value="Genomic_DNA"/>
</dbReference>
<keyword evidence="2" id="KW-1185">Reference proteome</keyword>
<evidence type="ECO:0000313" key="1">
    <source>
        <dbReference type="EMBL" id="MDF0707692.1"/>
    </source>
</evidence>
<gene>
    <name evidence="1" type="ORF">PY091_10730</name>
</gene>
<protein>
    <submittedName>
        <fullName evidence="1">Uncharacterized protein</fullName>
    </submittedName>
</protein>
<name>A0ABT5XP67_9FLAO</name>
<sequence>MQKGEGVMVISAQAITRHTTIKNHGMENINGQCIPANIKENLLVQQVSQTNENGKDQKNQN</sequence>
<accession>A0ABT5XP67</accession>
<evidence type="ECO:0000313" key="2">
    <source>
        <dbReference type="Proteomes" id="UP001217083"/>
    </source>
</evidence>
<proteinExistence type="predicted"/>
<comment type="caution">
    <text evidence="1">The sequence shown here is derived from an EMBL/GenBank/DDBJ whole genome shotgun (WGS) entry which is preliminary data.</text>
</comment>